<gene>
    <name evidence="1" type="ORF">I6G90_07905</name>
</gene>
<dbReference type="InterPro" id="IPR014985">
    <property type="entry name" value="WbqC"/>
</dbReference>
<sequence length="222" mass="25991">MESKISLSIHQPAYIPWLGYFDRIDKSDIFIFLDTVQFEKNSYTNRNKIKGPNGPHWLTIPTKQKGHLQKTLSNIEVDNSINWRKKHLKSIYNDYHLCAGFDHKYSKLETLYSDHDSPYLAELCFTQLCFWLTELKITTKIVRSSSLQTNFVKSDLILELCKLFNATDYISGPMGKNYLNDADFIESNINIQYHTYNPTPYPQLFGQFIPCMGVVDYWFNKS</sequence>
<name>A0A7T2UPJ1_9GAMM</name>
<dbReference type="RefSeq" id="WP_197930616.1">
    <property type="nucleotide sequence ID" value="NZ_CP065745.1"/>
</dbReference>
<dbReference type="Proteomes" id="UP000595101">
    <property type="component" value="Chromosome"/>
</dbReference>
<evidence type="ECO:0000313" key="1">
    <source>
        <dbReference type="EMBL" id="QPR56310.1"/>
    </source>
</evidence>
<evidence type="ECO:0000313" key="2">
    <source>
        <dbReference type="Proteomes" id="UP000595101"/>
    </source>
</evidence>
<organism evidence="1 2">
    <name type="scientific">Aeromonas allosaccharophila</name>
    <dbReference type="NCBI Taxonomy" id="656"/>
    <lineage>
        <taxon>Bacteria</taxon>
        <taxon>Pseudomonadati</taxon>
        <taxon>Pseudomonadota</taxon>
        <taxon>Gammaproteobacteria</taxon>
        <taxon>Aeromonadales</taxon>
        <taxon>Aeromonadaceae</taxon>
        <taxon>Aeromonas</taxon>
    </lineage>
</organism>
<dbReference type="KEGG" id="aall:I6G90_07905"/>
<accession>A0A7T2UPJ1</accession>
<dbReference type="GeneID" id="60785521"/>
<dbReference type="EMBL" id="CP065745">
    <property type="protein sequence ID" value="QPR56310.1"/>
    <property type="molecule type" value="Genomic_DNA"/>
</dbReference>
<dbReference type="Pfam" id="PF08889">
    <property type="entry name" value="WbqC"/>
    <property type="match status" value="1"/>
</dbReference>
<protein>
    <submittedName>
        <fullName evidence="1">WbqC family protein</fullName>
    </submittedName>
</protein>
<proteinExistence type="predicted"/>
<dbReference type="AlphaFoldDB" id="A0A7T2UPJ1"/>
<reference evidence="1 2" key="1">
    <citation type="submission" date="2020-12" db="EMBL/GenBank/DDBJ databases">
        <title>FDA dAtabase for Regulatory Grade micrObial Sequences (FDA-ARGOS): Supporting development and validation of Infectious Disease Dx tests.</title>
        <authorList>
            <person name="Sproer C."/>
            <person name="Gronow S."/>
            <person name="Severitt S."/>
            <person name="Schroder I."/>
            <person name="Tallon L."/>
            <person name="Sadzewicz L."/>
            <person name="Zhao X."/>
            <person name="Boylan J."/>
            <person name="Ott S."/>
            <person name="Bowen H."/>
            <person name="Vavikolanu K."/>
            <person name="Mehta A."/>
            <person name="Aluvathingal J."/>
            <person name="Nadendla S."/>
            <person name="Lowell S."/>
            <person name="Myers T."/>
            <person name="Yan Y."/>
            <person name="Sichtig H."/>
        </authorList>
    </citation>
    <scope>NUCLEOTIDE SEQUENCE [LARGE SCALE GENOMIC DNA]</scope>
    <source>
        <strain evidence="1 2">FDAARGOS_933</strain>
    </source>
</reference>